<dbReference type="Gene3D" id="2.60.120.200">
    <property type="match status" value="1"/>
</dbReference>
<feature type="domain" description="LamG-like jellyroll fold" evidence="4">
    <location>
        <begin position="97"/>
        <end position="238"/>
    </location>
</feature>
<evidence type="ECO:0000256" key="2">
    <source>
        <dbReference type="ARBA" id="ARBA00023157"/>
    </source>
</evidence>
<dbReference type="InterPro" id="IPR006558">
    <property type="entry name" value="LamG-like"/>
</dbReference>
<dbReference type="AlphaFoldDB" id="A0A383C3U6"/>
<evidence type="ECO:0000256" key="1">
    <source>
        <dbReference type="ARBA" id="ARBA00022729"/>
    </source>
</evidence>
<dbReference type="Pfam" id="PF13385">
    <property type="entry name" value="Laminin_G_3"/>
    <property type="match status" value="1"/>
</dbReference>
<reference evidence="5" key="1">
    <citation type="submission" date="2018-05" db="EMBL/GenBank/DDBJ databases">
        <authorList>
            <person name="Lanie J.A."/>
            <person name="Ng W.-L."/>
            <person name="Kazmierczak K.M."/>
            <person name="Andrzejewski T.M."/>
            <person name="Davidsen T.M."/>
            <person name="Wayne K.J."/>
            <person name="Tettelin H."/>
            <person name="Glass J.I."/>
            <person name="Rusch D."/>
            <person name="Podicherti R."/>
            <person name="Tsui H.-C.T."/>
            <person name="Winkler M.E."/>
        </authorList>
    </citation>
    <scope>NUCLEOTIDE SEQUENCE</scope>
</reference>
<keyword evidence="1" id="KW-0732">Signal</keyword>
<dbReference type="EMBL" id="UINC01205530">
    <property type="protein sequence ID" value="SVE26743.1"/>
    <property type="molecule type" value="Genomic_DNA"/>
</dbReference>
<proteinExistence type="predicted"/>
<protein>
    <recommendedName>
        <fullName evidence="4">LamG-like jellyroll fold domain-containing protein</fullName>
    </recommendedName>
</protein>
<evidence type="ECO:0000259" key="4">
    <source>
        <dbReference type="SMART" id="SM00560"/>
    </source>
</evidence>
<dbReference type="SMART" id="SM00560">
    <property type="entry name" value="LamGL"/>
    <property type="match status" value="1"/>
</dbReference>
<feature type="compositionally biased region" description="Basic and acidic residues" evidence="3">
    <location>
        <begin position="1"/>
        <end position="17"/>
    </location>
</feature>
<dbReference type="PANTHER" id="PTHR47635">
    <property type="entry name" value="CUB DOMAIN-CONTAINING PROTEIN"/>
    <property type="match status" value="1"/>
</dbReference>
<name>A0A383C3U6_9ZZZZ</name>
<evidence type="ECO:0000313" key="5">
    <source>
        <dbReference type="EMBL" id="SVE26743.1"/>
    </source>
</evidence>
<organism evidence="5">
    <name type="scientific">marine metagenome</name>
    <dbReference type="NCBI Taxonomy" id="408172"/>
    <lineage>
        <taxon>unclassified sequences</taxon>
        <taxon>metagenomes</taxon>
        <taxon>ecological metagenomes</taxon>
    </lineage>
</organism>
<feature type="non-terminal residue" evidence="5">
    <location>
        <position position="243"/>
    </location>
</feature>
<feature type="region of interest" description="Disordered" evidence="3">
    <location>
        <begin position="1"/>
        <end position="21"/>
    </location>
</feature>
<gene>
    <name evidence="5" type="ORF">METZ01_LOCUS479597</name>
</gene>
<feature type="non-terminal residue" evidence="5">
    <location>
        <position position="1"/>
    </location>
</feature>
<sequence>VLLLGKGEDDPAHESKEPGTANTTIIKTATLAEFTGGLVAYYPFNGNANDESGNGHDGTVHGATLTTDRYGSSSKAYAFNGINQSIRASHHNDLNPAHFTLSAWINPATTPTGTLGRRIVSKEGALNSGRYGFGLNQNGQKKLGVTANHNGGPGGGANGGTTLFTAGQWYHVVGTYDGTTMRLYVNGISEDSANHTISLSSNEPLGIGNLPGNTGTSEDEFDGKIDDVRIYNRALSAEEVAQL</sequence>
<dbReference type="InterPro" id="IPR013320">
    <property type="entry name" value="ConA-like_dom_sf"/>
</dbReference>
<feature type="region of interest" description="Disordered" evidence="3">
    <location>
        <begin position="199"/>
        <end position="221"/>
    </location>
</feature>
<accession>A0A383C3U6</accession>
<keyword evidence="2" id="KW-1015">Disulfide bond</keyword>
<dbReference type="PANTHER" id="PTHR47635:SF2">
    <property type="entry name" value="LAMG-LIKE JELLYROLL FOLD DOMAIN-CONTAINING PROTEIN"/>
    <property type="match status" value="1"/>
</dbReference>
<dbReference type="SUPFAM" id="SSF49899">
    <property type="entry name" value="Concanavalin A-like lectins/glucanases"/>
    <property type="match status" value="1"/>
</dbReference>
<evidence type="ECO:0000256" key="3">
    <source>
        <dbReference type="SAM" id="MobiDB-lite"/>
    </source>
</evidence>